<dbReference type="Proteomes" id="UP000075714">
    <property type="component" value="Unassembled WGS sequence"/>
</dbReference>
<proteinExistence type="predicted"/>
<evidence type="ECO:0000313" key="2">
    <source>
        <dbReference type="Proteomes" id="UP000075714"/>
    </source>
</evidence>
<dbReference type="OrthoDB" id="5333917at2759"/>
<sequence>MTTRRPGVNSDFGWPVFLYKGPGGLNFFDVIFGHPEYQTLVVGHVEAAAGEQANGANGDPGAHGHAREFLAAVGYAAPCHWDGKTVEDLPPGWDHVILTAKRSLTDPGSVPPFTAMSALAVEVKAEHQGCGLSKLVLGNMKQIAERLGANGLLAPIRPTIKPQYPLVDMEDYIAWRLPDSKHPGREMVFDPWLRTHIRLGARVLKVARASCTVAAPVAEWEAWTGLRFLSSGPYTVPGGLVVLQVDLETGIATYRDGTNVVGGRT</sequence>
<name>A0A150GBX5_GONPE</name>
<keyword evidence="2" id="KW-1185">Reference proteome</keyword>
<dbReference type="AlphaFoldDB" id="A0A150GBX5"/>
<dbReference type="EMBL" id="LSYV01000041">
    <property type="protein sequence ID" value="KXZ46860.1"/>
    <property type="molecule type" value="Genomic_DNA"/>
</dbReference>
<gene>
    <name evidence="1" type="ORF">GPECTOR_40g594</name>
</gene>
<evidence type="ECO:0000313" key="1">
    <source>
        <dbReference type="EMBL" id="KXZ46860.1"/>
    </source>
</evidence>
<protein>
    <submittedName>
        <fullName evidence="1">Uncharacterized protein</fullName>
    </submittedName>
</protein>
<reference evidence="2" key="1">
    <citation type="journal article" date="2016" name="Nat. Commun.">
        <title>The Gonium pectorale genome demonstrates co-option of cell cycle regulation during the evolution of multicellularity.</title>
        <authorList>
            <person name="Hanschen E.R."/>
            <person name="Marriage T.N."/>
            <person name="Ferris P.J."/>
            <person name="Hamaji T."/>
            <person name="Toyoda A."/>
            <person name="Fujiyama A."/>
            <person name="Neme R."/>
            <person name="Noguchi H."/>
            <person name="Minakuchi Y."/>
            <person name="Suzuki M."/>
            <person name="Kawai-Toyooka H."/>
            <person name="Smith D.R."/>
            <person name="Sparks H."/>
            <person name="Anderson J."/>
            <person name="Bakaric R."/>
            <person name="Luria V."/>
            <person name="Karger A."/>
            <person name="Kirschner M.W."/>
            <person name="Durand P.M."/>
            <person name="Michod R.E."/>
            <person name="Nozaki H."/>
            <person name="Olson B.J."/>
        </authorList>
    </citation>
    <scope>NUCLEOTIDE SEQUENCE [LARGE SCALE GENOMIC DNA]</scope>
    <source>
        <strain evidence="2">NIES-2863</strain>
    </source>
</reference>
<dbReference type="Gene3D" id="3.40.630.30">
    <property type="match status" value="1"/>
</dbReference>
<organism evidence="1 2">
    <name type="scientific">Gonium pectorale</name>
    <name type="common">Green alga</name>
    <dbReference type="NCBI Taxonomy" id="33097"/>
    <lineage>
        <taxon>Eukaryota</taxon>
        <taxon>Viridiplantae</taxon>
        <taxon>Chlorophyta</taxon>
        <taxon>core chlorophytes</taxon>
        <taxon>Chlorophyceae</taxon>
        <taxon>CS clade</taxon>
        <taxon>Chlamydomonadales</taxon>
        <taxon>Volvocaceae</taxon>
        <taxon>Gonium</taxon>
    </lineage>
</organism>
<accession>A0A150GBX5</accession>
<comment type="caution">
    <text evidence="1">The sequence shown here is derived from an EMBL/GenBank/DDBJ whole genome shotgun (WGS) entry which is preliminary data.</text>
</comment>